<keyword evidence="2" id="KW-1185">Reference proteome</keyword>
<dbReference type="RefSeq" id="WP_123925551.1">
    <property type="nucleotide sequence ID" value="NZ_CP033896.1"/>
</dbReference>
<dbReference type="Proteomes" id="UP000269019">
    <property type="component" value="Chromosome"/>
</dbReference>
<dbReference type="Pfam" id="PF21893">
    <property type="entry name" value="DUF6918"/>
    <property type="match status" value="1"/>
</dbReference>
<accession>A0A3G6J2Z9</accession>
<evidence type="ECO:0000313" key="2">
    <source>
        <dbReference type="Proteomes" id="UP000269019"/>
    </source>
</evidence>
<evidence type="ECO:0000313" key="1">
    <source>
        <dbReference type="EMBL" id="AZA12441.1"/>
    </source>
</evidence>
<dbReference type="KEGG" id="ccho:CCHOA_00030"/>
<dbReference type="OrthoDB" id="530636at2"/>
<gene>
    <name evidence="1" type="ORF">CCHOA_00030</name>
</gene>
<protein>
    <submittedName>
        <fullName evidence="1">Uncharacterized protein</fullName>
    </submittedName>
</protein>
<sequence>MTTLREAFTSKQRPKIAAELVTLIDDTIAGYKGFTGTAIKTTVGAVKKTDPNLINRSVQAVIPEFADAMQPLWDAYTADNTAESFSAYVLQDPDNVADYLLSHADKHTDRINNKALAKLYASLRNRAVPLLKPALGPMAAIVQRYAPQV</sequence>
<reference evidence="1 2" key="1">
    <citation type="submission" date="2018-11" db="EMBL/GenBank/DDBJ databases">
        <authorList>
            <person name="Kleinhagauer T."/>
            <person name="Glaeser S.P."/>
            <person name="Spergser J."/>
            <person name="Ruckert C."/>
            <person name="Kaempfer P."/>
            <person name="Busse H.-J."/>
        </authorList>
    </citation>
    <scope>NUCLEOTIDE SEQUENCE [LARGE SCALE GENOMIC DNA]</scope>
    <source>
        <strain evidence="1 2">200CH</strain>
    </source>
</reference>
<proteinExistence type="predicted"/>
<name>A0A3G6J2Z9_9CORY</name>
<dbReference type="InterPro" id="IPR054211">
    <property type="entry name" value="DUF6918"/>
</dbReference>
<dbReference type="EMBL" id="CP033896">
    <property type="protein sequence ID" value="AZA12441.1"/>
    <property type="molecule type" value="Genomic_DNA"/>
</dbReference>
<organism evidence="1 2">
    <name type="scientific">Corynebacterium choanae</name>
    <dbReference type="NCBI Taxonomy" id="1862358"/>
    <lineage>
        <taxon>Bacteria</taxon>
        <taxon>Bacillati</taxon>
        <taxon>Actinomycetota</taxon>
        <taxon>Actinomycetes</taxon>
        <taxon>Mycobacteriales</taxon>
        <taxon>Corynebacteriaceae</taxon>
        <taxon>Corynebacterium</taxon>
    </lineage>
</organism>
<dbReference type="AlphaFoldDB" id="A0A3G6J2Z9"/>